<sequence>MGDRPAASCCANGRTAIDSSAAIVGWLNLHDSAFPAGRLVHSNGIESWLRAFPDAGPDLIVELVVDYVATSVATLDAVVGVHAWASDDLEVLRALDRELLSYKTSENARDASLKPGRQLADTAGRVGMNCEVPDCARADYLRAVSSARAPGNLAVVEAVVQAGLGVDRRTATLGTLRSSMASALSACVRLGRLGSLGAQRTLVAATPALVDLAADVERTPLDALSSSSFALELFGMRHAQMSPRLFAS</sequence>
<evidence type="ECO:0000256" key="3">
    <source>
        <dbReference type="HAMAP-Rule" id="MF_01385"/>
    </source>
</evidence>
<dbReference type="Gene3D" id="1.10.4190.10">
    <property type="entry name" value="Urease accessory protein UreF"/>
    <property type="match status" value="1"/>
</dbReference>
<name>A0A243QGB4_9ACTN</name>
<comment type="similarity">
    <text evidence="3">Belongs to the UreF family.</text>
</comment>
<organism evidence="4 5">
    <name type="scientific">Gordonia lacunae</name>
    <dbReference type="NCBI Taxonomy" id="417102"/>
    <lineage>
        <taxon>Bacteria</taxon>
        <taxon>Bacillati</taxon>
        <taxon>Actinomycetota</taxon>
        <taxon>Actinomycetes</taxon>
        <taxon>Mycobacteriales</taxon>
        <taxon>Gordoniaceae</taxon>
        <taxon>Gordonia</taxon>
    </lineage>
</organism>
<comment type="subcellular location">
    <subcellularLocation>
        <location evidence="3">Cytoplasm</location>
    </subcellularLocation>
</comment>
<keyword evidence="2 3" id="KW-0143">Chaperone</keyword>
<reference evidence="4 5" key="1">
    <citation type="submission" date="2017-05" db="EMBL/GenBank/DDBJ databases">
        <title>Biotechnological potential of actinobacteria isolated from South African environments.</title>
        <authorList>
            <person name="Le Roes-Hill M."/>
            <person name="Prins A."/>
            <person name="Durrell K.A."/>
        </authorList>
    </citation>
    <scope>NUCLEOTIDE SEQUENCE [LARGE SCALE GENOMIC DNA]</scope>
    <source>
        <strain evidence="4">BS2</strain>
    </source>
</reference>
<dbReference type="Pfam" id="PF01730">
    <property type="entry name" value="UreF"/>
    <property type="match status" value="1"/>
</dbReference>
<evidence type="ECO:0000313" key="4">
    <source>
        <dbReference type="EMBL" id="OUC80694.1"/>
    </source>
</evidence>
<dbReference type="AlphaFoldDB" id="A0A243QGB4"/>
<keyword evidence="3" id="KW-0963">Cytoplasm</keyword>
<dbReference type="GO" id="GO:0016151">
    <property type="term" value="F:nickel cation binding"/>
    <property type="evidence" value="ECO:0007669"/>
    <property type="project" value="UniProtKB-UniRule"/>
</dbReference>
<dbReference type="InterPro" id="IPR002639">
    <property type="entry name" value="UreF"/>
</dbReference>
<dbReference type="RefSeq" id="WP_086533834.1">
    <property type="nucleotide sequence ID" value="NZ_NGFO01000002.1"/>
</dbReference>
<evidence type="ECO:0000256" key="2">
    <source>
        <dbReference type="ARBA" id="ARBA00023186"/>
    </source>
</evidence>
<keyword evidence="1 3" id="KW-0996">Nickel insertion</keyword>
<dbReference type="EMBL" id="NGFO01000002">
    <property type="protein sequence ID" value="OUC80694.1"/>
    <property type="molecule type" value="Genomic_DNA"/>
</dbReference>
<evidence type="ECO:0000256" key="1">
    <source>
        <dbReference type="ARBA" id="ARBA00022988"/>
    </source>
</evidence>
<dbReference type="PANTHER" id="PTHR33620:SF1">
    <property type="entry name" value="UREASE ACCESSORY PROTEIN F"/>
    <property type="match status" value="1"/>
</dbReference>
<comment type="caution">
    <text evidence="4">The sequence shown here is derived from an EMBL/GenBank/DDBJ whole genome shotgun (WGS) entry which is preliminary data.</text>
</comment>
<proteinExistence type="inferred from homology"/>
<dbReference type="PANTHER" id="PTHR33620">
    <property type="entry name" value="UREASE ACCESSORY PROTEIN F"/>
    <property type="match status" value="1"/>
</dbReference>
<comment type="subunit">
    <text evidence="3">UreD, UreF and UreG form a complex that acts as a GTP-hydrolysis-dependent molecular chaperone, activating the urease apoprotein by helping to assemble the nickel containing metallocenter of UreC. The UreE protein probably delivers the nickel.</text>
</comment>
<gene>
    <name evidence="3" type="primary">ureF</name>
    <name evidence="4" type="ORF">CA982_02875</name>
</gene>
<protein>
    <recommendedName>
        <fullName evidence="3">Urease accessory protein UreF</fullName>
    </recommendedName>
</protein>
<dbReference type="PIRSF" id="PIRSF009467">
    <property type="entry name" value="Ureas_acces_UreF"/>
    <property type="match status" value="1"/>
</dbReference>
<dbReference type="GO" id="GO:0005737">
    <property type="term" value="C:cytoplasm"/>
    <property type="evidence" value="ECO:0007669"/>
    <property type="project" value="UniProtKB-SubCell"/>
</dbReference>
<dbReference type="OrthoDB" id="9798772at2"/>
<dbReference type="HAMAP" id="MF_01385">
    <property type="entry name" value="UreF"/>
    <property type="match status" value="1"/>
</dbReference>
<accession>A0A243QGB4</accession>
<dbReference type="Proteomes" id="UP000194632">
    <property type="component" value="Unassembled WGS sequence"/>
</dbReference>
<keyword evidence="5" id="KW-1185">Reference proteome</keyword>
<dbReference type="InterPro" id="IPR038277">
    <property type="entry name" value="UreF_sf"/>
</dbReference>
<comment type="function">
    <text evidence="3">Required for maturation of urease via the functional incorporation of the urease nickel metallocenter.</text>
</comment>
<dbReference type="STRING" id="417102.CA982_02875"/>
<evidence type="ECO:0000313" key="5">
    <source>
        <dbReference type="Proteomes" id="UP000194632"/>
    </source>
</evidence>